<evidence type="ECO:0000256" key="3">
    <source>
        <dbReference type="ARBA" id="ARBA00022598"/>
    </source>
</evidence>
<dbReference type="InterPro" id="IPR020845">
    <property type="entry name" value="AMP-binding_CS"/>
</dbReference>
<proteinExistence type="inferred from homology"/>
<keyword evidence="5" id="KW-0067">ATP-binding</keyword>
<gene>
    <name evidence="9" type="primary">menE</name>
    <name evidence="8" type="ORF">RradSPS_2309</name>
    <name evidence="9" type="ORF">SIL72_13300</name>
</gene>
<evidence type="ECO:0000256" key="1">
    <source>
        <dbReference type="ARBA" id="ARBA00006432"/>
    </source>
</evidence>
<protein>
    <submittedName>
        <fullName evidence="8">MenE: O-succinylbenzoate-CoA ligase</fullName>
    </submittedName>
    <submittedName>
        <fullName evidence="9">O-succinylbenzoate--CoA ligase</fullName>
        <ecNumber evidence="9">6.2.1.26</ecNumber>
    </submittedName>
</protein>
<dbReference type="Proteomes" id="UP000025229">
    <property type="component" value="Chromosome"/>
</dbReference>
<dbReference type="KEGG" id="rrd:RradSPS_2309"/>
<feature type="domain" description="AMP-dependent synthetase/ligase" evidence="6">
    <location>
        <begin position="12"/>
        <end position="342"/>
    </location>
</feature>
<evidence type="ECO:0000259" key="7">
    <source>
        <dbReference type="Pfam" id="PF13193"/>
    </source>
</evidence>
<dbReference type="RefSeq" id="WP_038682846.1">
    <property type="nucleotide sequence ID" value="NZ_CP007514.1"/>
</dbReference>
<reference evidence="8 10" key="1">
    <citation type="submission" date="2014-03" db="EMBL/GenBank/DDBJ databases">
        <title>Complete genome sequence of the Radio-Resistant Rubrobacter radiotolerans RSPS-4.</title>
        <authorList>
            <person name="Egas C.C."/>
            <person name="Barroso C.C."/>
            <person name="Froufe H.J.C."/>
            <person name="Pacheco J.J."/>
            <person name="Albuquerque L.L."/>
            <person name="da Costa M.M.S."/>
        </authorList>
    </citation>
    <scope>NUCLEOTIDE SEQUENCE [LARGE SCALE GENOMIC DNA]</scope>
    <source>
        <strain evidence="8 10">RSPS-4</strain>
    </source>
</reference>
<dbReference type="GO" id="GO:0006631">
    <property type="term" value="P:fatty acid metabolic process"/>
    <property type="evidence" value="ECO:0007669"/>
    <property type="project" value="TreeGrafter"/>
</dbReference>
<dbReference type="SUPFAM" id="SSF56801">
    <property type="entry name" value="Acetyl-CoA synthetase-like"/>
    <property type="match status" value="1"/>
</dbReference>
<dbReference type="EMBL" id="JAWXXX010000001">
    <property type="protein sequence ID" value="MDX5894997.1"/>
    <property type="molecule type" value="Genomic_DNA"/>
</dbReference>
<dbReference type="PATRIC" id="fig|42256.3.peg.2351"/>
<dbReference type="NCBIfam" id="TIGR01923">
    <property type="entry name" value="menE"/>
    <property type="match status" value="1"/>
</dbReference>
<sequence>MSAARTVECPLRVAARRWPEAAAISSPDRTVSYRELDVRVSGLAAGLRGAGLPAGSKFGVSMPANEQYLSLVLAALRAGLVVAPVSTRLPAASTVAALRDVGARAVVSGDPVFLAAAVEAGVVALPPDSLDVAPDASAEMVPRLDLDAPATVVFTSGSTGRPKAALHTVGNHRASALGSARNIPLGPGDAWLHSLPLFHVGGLSILFRCVLAGATVALPGPGEPLAEAIPRSRATHVSLVSTQLRRLLDGGPVGTALSGLRAVLLGGSAIPADLLDRAHDLGVPVHTSYGLTEMTSQVTTTRPGASRAELATSGRVLPGREVRISERGEILVRGETLFAGYLESGRPVRPLDREGWFGTGDLGNLDTDGRLTVTGRLDNLFVSGGENVQPERVEEELRRLPEVEEAIVVPVADREFGERPVAFVRLAPGTPEVRLGGLRERLRERLAGFEVPDALYPWPLDAPQGMKVNRAYFKERADERHR</sequence>
<dbReference type="GO" id="GO:0009234">
    <property type="term" value="P:menaquinone biosynthetic process"/>
    <property type="evidence" value="ECO:0007669"/>
    <property type="project" value="UniProtKB-KW"/>
</dbReference>
<dbReference type="GO" id="GO:0031956">
    <property type="term" value="F:medium-chain fatty acid-CoA ligase activity"/>
    <property type="evidence" value="ECO:0007669"/>
    <property type="project" value="TreeGrafter"/>
</dbReference>
<evidence type="ECO:0000259" key="6">
    <source>
        <dbReference type="Pfam" id="PF00501"/>
    </source>
</evidence>
<dbReference type="Pfam" id="PF00501">
    <property type="entry name" value="AMP-binding"/>
    <property type="match status" value="1"/>
</dbReference>
<dbReference type="InterPro" id="IPR025110">
    <property type="entry name" value="AMP-bd_C"/>
</dbReference>
<dbReference type="InterPro" id="IPR042099">
    <property type="entry name" value="ANL_N_sf"/>
</dbReference>
<dbReference type="PANTHER" id="PTHR43201">
    <property type="entry name" value="ACYL-COA SYNTHETASE"/>
    <property type="match status" value="1"/>
</dbReference>
<dbReference type="EC" id="6.2.1.26" evidence="9"/>
<accession>A0A023X573</accession>
<dbReference type="PANTHER" id="PTHR43201:SF5">
    <property type="entry name" value="MEDIUM-CHAIN ACYL-COA LIGASE ACSF2, MITOCHONDRIAL"/>
    <property type="match status" value="1"/>
</dbReference>
<feature type="domain" description="AMP-binding enzyme C-terminal" evidence="7">
    <location>
        <begin position="393"/>
        <end position="456"/>
    </location>
</feature>
<dbReference type="InterPro" id="IPR010192">
    <property type="entry name" value="MenE"/>
</dbReference>
<keyword evidence="3 8" id="KW-0436">Ligase</keyword>
<dbReference type="Gene3D" id="3.30.300.30">
    <property type="match status" value="1"/>
</dbReference>
<dbReference type="InterPro" id="IPR000873">
    <property type="entry name" value="AMP-dep_synth/lig_dom"/>
</dbReference>
<evidence type="ECO:0000313" key="10">
    <source>
        <dbReference type="Proteomes" id="UP000025229"/>
    </source>
</evidence>
<comment type="similarity">
    <text evidence="1">Belongs to the ATP-dependent AMP-binding enzyme family.</text>
</comment>
<dbReference type="Proteomes" id="UP001281130">
    <property type="component" value="Unassembled WGS sequence"/>
</dbReference>
<dbReference type="HOGENOM" id="CLU_000022_59_0_11"/>
<evidence type="ECO:0000256" key="5">
    <source>
        <dbReference type="ARBA" id="ARBA00022840"/>
    </source>
</evidence>
<dbReference type="PROSITE" id="PS00455">
    <property type="entry name" value="AMP_BINDING"/>
    <property type="match status" value="1"/>
</dbReference>
<dbReference type="STRING" id="42256.RradSPS_2309"/>
<name>A0A023X573_RUBRA</name>
<evidence type="ECO:0000313" key="9">
    <source>
        <dbReference type="EMBL" id="MDX5894997.1"/>
    </source>
</evidence>
<dbReference type="GO" id="GO:0008756">
    <property type="term" value="F:o-succinylbenzoate-CoA ligase activity"/>
    <property type="evidence" value="ECO:0007669"/>
    <property type="project" value="UniProtKB-EC"/>
</dbReference>
<keyword evidence="4" id="KW-0547">Nucleotide-binding</keyword>
<keyword evidence="10" id="KW-1185">Reference proteome</keyword>
<evidence type="ECO:0000256" key="4">
    <source>
        <dbReference type="ARBA" id="ARBA00022741"/>
    </source>
</evidence>
<dbReference type="eggNOG" id="COG0318">
    <property type="taxonomic scope" value="Bacteria"/>
</dbReference>
<dbReference type="EMBL" id="CP007514">
    <property type="protein sequence ID" value="AHY47592.1"/>
    <property type="molecule type" value="Genomic_DNA"/>
</dbReference>
<reference evidence="9" key="2">
    <citation type="submission" date="2023-11" db="EMBL/GenBank/DDBJ databases">
        <title>MicrobeMod: A computational toolkit for identifying prokaryotic methylation and restriction-modification with nanopore sequencing.</title>
        <authorList>
            <person name="Crits-Christoph A."/>
            <person name="Kang S.C."/>
            <person name="Lee H."/>
            <person name="Ostrov N."/>
        </authorList>
    </citation>
    <scope>NUCLEOTIDE SEQUENCE</scope>
    <source>
        <strain evidence="9">ATCC 51242</strain>
    </source>
</reference>
<dbReference type="OrthoDB" id="9803968at2"/>
<keyword evidence="2" id="KW-0474">Menaquinone biosynthesis</keyword>
<dbReference type="AlphaFoldDB" id="A0A023X573"/>
<dbReference type="GO" id="GO:0005524">
    <property type="term" value="F:ATP binding"/>
    <property type="evidence" value="ECO:0007669"/>
    <property type="project" value="UniProtKB-KW"/>
</dbReference>
<dbReference type="Gene3D" id="3.40.50.12780">
    <property type="entry name" value="N-terminal domain of ligase-like"/>
    <property type="match status" value="1"/>
</dbReference>
<evidence type="ECO:0000313" key="8">
    <source>
        <dbReference type="EMBL" id="AHY47592.1"/>
    </source>
</evidence>
<dbReference type="Pfam" id="PF13193">
    <property type="entry name" value="AMP-binding_C"/>
    <property type="match status" value="1"/>
</dbReference>
<dbReference type="InterPro" id="IPR045851">
    <property type="entry name" value="AMP-bd_C_sf"/>
</dbReference>
<dbReference type="CDD" id="cd17630">
    <property type="entry name" value="OSB_MenE-like"/>
    <property type="match status" value="1"/>
</dbReference>
<organism evidence="8 10">
    <name type="scientific">Rubrobacter radiotolerans</name>
    <name type="common">Arthrobacter radiotolerans</name>
    <dbReference type="NCBI Taxonomy" id="42256"/>
    <lineage>
        <taxon>Bacteria</taxon>
        <taxon>Bacillati</taxon>
        <taxon>Actinomycetota</taxon>
        <taxon>Rubrobacteria</taxon>
        <taxon>Rubrobacterales</taxon>
        <taxon>Rubrobacteraceae</taxon>
        <taxon>Rubrobacter</taxon>
    </lineage>
</organism>
<evidence type="ECO:0000256" key="2">
    <source>
        <dbReference type="ARBA" id="ARBA00022428"/>
    </source>
</evidence>